<organism evidence="1 2">
    <name type="scientific">Halteria grandinella</name>
    <dbReference type="NCBI Taxonomy" id="5974"/>
    <lineage>
        <taxon>Eukaryota</taxon>
        <taxon>Sar</taxon>
        <taxon>Alveolata</taxon>
        <taxon>Ciliophora</taxon>
        <taxon>Intramacronucleata</taxon>
        <taxon>Spirotrichea</taxon>
        <taxon>Stichotrichia</taxon>
        <taxon>Sporadotrichida</taxon>
        <taxon>Halteriidae</taxon>
        <taxon>Halteria</taxon>
    </lineage>
</organism>
<comment type="caution">
    <text evidence="1">The sequence shown here is derived from an EMBL/GenBank/DDBJ whole genome shotgun (WGS) entry which is preliminary data.</text>
</comment>
<evidence type="ECO:0000313" key="2">
    <source>
        <dbReference type="Proteomes" id="UP000785679"/>
    </source>
</evidence>
<sequence length="566" mass="66285">MWKLNRKLFMIKMLSNLDYVWVQLLLFRTSSLFRNCLVMWRDLLREQCQDESLEEDLCLYCYDHQAGELFYEESKNFSIKKTIYLDFQANLSVYVSTGQFPSSQFSKLELVEAKKLRVKSITIIGDYIVYDRIQKNLKDSIESILGENKLKYNLNLSYSQIQQETIGSFDNEQLNVEINSSVCKTFSSQELLSIHELHIIVDKPETSIFFEDLSLKNSKTRFLVTFINPNMSIFKQFYSNYKELFNAQQVTLKIEITKSSESNGNMESIFDIILEELPNHIQVQLTLNQKHYHSSYLSKYQERMNGRLEITNLNFYSYNTFCQELKVKSFHLNKFKGLSYHKLNFKNLNQYVITDQLSVAINEVVDVSISLRVLKSPKSVKIALGQNCTNWSRFLNSILFSLENIERITDLDISITTGHEVNELEQDSLKSMYDFISKCASLQKLEIPYICEASVLEKLTQALDSQRFSLKYLKLRLLRIDHTLNPLDDFTKLHELITHAWKSMHQLRYIDVDVYCMVGYAIKQIDSKQFTSRIKPINIRIGFLSQDATLSKEIFYGCKNSELVIK</sequence>
<gene>
    <name evidence="1" type="ORF">FGO68_gene677</name>
</gene>
<name>A0A8J8NRS0_HALGN</name>
<protein>
    <submittedName>
        <fullName evidence="1">Uncharacterized protein</fullName>
    </submittedName>
</protein>
<keyword evidence="2" id="KW-1185">Reference proteome</keyword>
<dbReference type="EMBL" id="RRYP01007121">
    <property type="protein sequence ID" value="TNV80722.1"/>
    <property type="molecule type" value="Genomic_DNA"/>
</dbReference>
<accession>A0A8J8NRS0</accession>
<evidence type="ECO:0000313" key="1">
    <source>
        <dbReference type="EMBL" id="TNV80722.1"/>
    </source>
</evidence>
<proteinExistence type="predicted"/>
<reference evidence="1" key="1">
    <citation type="submission" date="2019-06" db="EMBL/GenBank/DDBJ databases">
        <authorList>
            <person name="Zheng W."/>
        </authorList>
    </citation>
    <scope>NUCLEOTIDE SEQUENCE</scope>
    <source>
        <strain evidence="1">QDHG01</strain>
    </source>
</reference>
<dbReference type="Proteomes" id="UP000785679">
    <property type="component" value="Unassembled WGS sequence"/>
</dbReference>
<dbReference type="AlphaFoldDB" id="A0A8J8NRS0"/>